<evidence type="ECO:0000259" key="5">
    <source>
        <dbReference type="PROSITE" id="PS51880"/>
    </source>
</evidence>
<evidence type="ECO:0000259" key="4">
    <source>
        <dbReference type="PROSITE" id="PS51831"/>
    </source>
</evidence>
<dbReference type="GO" id="GO:0008728">
    <property type="term" value="F:GTP diphosphokinase activity"/>
    <property type="evidence" value="ECO:0007669"/>
    <property type="project" value="UniProtKB-EC"/>
</dbReference>
<dbReference type="SUPFAM" id="SSF81301">
    <property type="entry name" value="Nucleotidyltransferase"/>
    <property type="match status" value="1"/>
</dbReference>
<dbReference type="InterPro" id="IPR033655">
    <property type="entry name" value="TGS_RelA/SpoT"/>
</dbReference>
<dbReference type="NCBIfam" id="TIGR00691">
    <property type="entry name" value="spoT_relA"/>
    <property type="match status" value="1"/>
</dbReference>
<dbReference type="PANTHER" id="PTHR21262:SF31">
    <property type="entry name" value="GTP PYROPHOSPHOKINASE"/>
    <property type="match status" value="1"/>
</dbReference>
<dbReference type="SUPFAM" id="SSF81271">
    <property type="entry name" value="TGS-like"/>
    <property type="match status" value="1"/>
</dbReference>
<dbReference type="Gene3D" id="1.10.3210.10">
    <property type="entry name" value="Hypothetical protein af1432"/>
    <property type="match status" value="1"/>
</dbReference>
<protein>
    <submittedName>
        <fullName evidence="6">GTP pyrophosphokinase, (P)ppGpp synthetase I</fullName>
        <ecNumber evidence="6">2.7.6.5</ecNumber>
    </submittedName>
</protein>
<dbReference type="Pfam" id="PF13291">
    <property type="entry name" value="ACT_4"/>
    <property type="match status" value="1"/>
</dbReference>
<dbReference type="InterPro" id="IPR003607">
    <property type="entry name" value="HD/PDEase_dom"/>
</dbReference>
<dbReference type="FunFam" id="1.10.3210.10:FF:000001">
    <property type="entry name" value="GTP pyrophosphokinase RelA"/>
    <property type="match status" value="1"/>
</dbReference>
<dbReference type="InterPro" id="IPR004811">
    <property type="entry name" value="RelA/Spo_fam"/>
</dbReference>
<proteinExistence type="inferred from homology"/>
<dbReference type="Gene3D" id="3.30.70.260">
    <property type="match status" value="1"/>
</dbReference>
<dbReference type="InterPro" id="IPR045600">
    <property type="entry name" value="RelA/SpoT_AH_RIS"/>
</dbReference>
<dbReference type="SUPFAM" id="SSF109604">
    <property type="entry name" value="HD-domain/PDEase-like"/>
    <property type="match status" value="1"/>
</dbReference>
<dbReference type="EMBL" id="FAXC01000217">
    <property type="protein sequence ID" value="CUV09323.1"/>
    <property type="molecule type" value="Genomic_DNA"/>
</dbReference>
<dbReference type="GO" id="GO:0005886">
    <property type="term" value="C:plasma membrane"/>
    <property type="evidence" value="ECO:0007669"/>
    <property type="project" value="TreeGrafter"/>
</dbReference>
<dbReference type="Pfam" id="PF19296">
    <property type="entry name" value="RelA_AH_RIS"/>
    <property type="match status" value="1"/>
</dbReference>
<dbReference type="CDD" id="cd04876">
    <property type="entry name" value="ACT_RelA-SpoT"/>
    <property type="match status" value="1"/>
</dbReference>
<gene>
    <name evidence="6" type="ORF">MGWOODY_Mmi275</name>
</gene>
<dbReference type="InterPro" id="IPR004095">
    <property type="entry name" value="TGS"/>
</dbReference>
<feature type="domain" description="TGS" evidence="5">
    <location>
        <begin position="405"/>
        <end position="466"/>
    </location>
</feature>
<dbReference type="InterPro" id="IPR045865">
    <property type="entry name" value="ACT-like_dom_sf"/>
</dbReference>
<dbReference type="AlphaFoldDB" id="A0A160VFM0"/>
<dbReference type="GO" id="GO:0016301">
    <property type="term" value="F:kinase activity"/>
    <property type="evidence" value="ECO:0007669"/>
    <property type="project" value="UniProtKB-KW"/>
</dbReference>
<dbReference type="SMART" id="SM00471">
    <property type="entry name" value="HDc"/>
    <property type="match status" value="1"/>
</dbReference>
<name>A0A160VFM0_9ZZZZ</name>
<dbReference type="PROSITE" id="PS51831">
    <property type="entry name" value="HD"/>
    <property type="match status" value="1"/>
</dbReference>
<accession>A0A160VFM0</accession>
<dbReference type="FunFam" id="3.30.460.10:FF:000001">
    <property type="entry name" value="GTP pyrophosphokinase RelA"/>
    <property type="match status" value="1"/>
</dbReference>
<sequence>MQNPLARFVPHLVGEYPKKFLNLYDNISLSNGSSQDEIRDLLWQAYEFAITHHEGQKRHSGEPYFNHCLAVANMLAQWKMDHFTIIGGMLHDTIEDTDASIQDINSLFGEDIASLVNGVTKLGGIRFSSREAKQAGNFMKMLLSVAQDLRVIIIKFADRLHNMRTIEYLPRIKRHRIAMETRDVYVPLAHRLGMAQVKWQLEDLVLQTLNPKAFSEIDSKIKSSHRAREKYIAGITRPLLTELDKHNLEAVVYGRVKSYSSIYGKMVNRGKSFEEIYDKLAIRVIVNKIEECYLTLGILHQHYTPAQDRFKDFIATPKSNAYQSIHTTVIGPDGKLVEIQIRTKEMEETAEIGVAAHWHYKEDGASSKSIDSHVQWLRELVEILQDESSDPREFMHLLKIDLFSDEIFVFTPNGDLVQLPINATPIDFAFSVHTEVGLHCIGAKVDHKVVPLNTVLKNGDTVEVLTSKSQNPSYGWLKFVVTSKARNHINRFLHKAMREESIKLGQQLLEKTLRRLKRSSLITEVKDSFAKFGYNSSDSFMESIGSGDLSIRDVLKKVQPEEDVVLDKEPVEEEKRFLDFARSRSKGIKLQGIKNLMVTFGKCCNPIPGDEMIGFVTRGRGITVHHSSCKSLPLLNEESDRLMPVEWDVARSDIFNVRLKVESLDRKGMLKEITEVISGANINITSVEMKVKDVLSTGYFIVQVNNLKQLDRVINKVSKIPGVDAVERTGK</sequence>
<dbReference type="SMART" id="SM00954">
    <property type="entry name" value="RelA_SpoT"/>
    <property type="match status" value="1"/>
</dbReference>
<dbReference type="Pfam" id="PF04607">
    <property type="entry name" value="RelA_SpoT"/>
    <property type="match status" value="1"/>
</dbReference>
<evidence type="ECO:0000256" key="2">
    <source>
        <dbReference type="ARBA" id="ARBA00025704"/>
    </source>
</evidence>
<evidence type="ECO:0000256" key="1">
    <source>
        <dbReference type="ARBA" id="ARBA00007476"/>
    </source>
</evidence>
<dbReference type="FunFam" id="3.10.20.30:FF:000002">
    <property type="entry name" value="GTP pyrophosphokinase (RelA/SpoT)"/>
    <property type="match status" value="1"/>
</dbReference>
<dbReference type="InterPro" id="IPR012676">
    <property type="entry name" value="TGS-like"/>
</dbReference>
<dbReference type="CDD" id="cd01668">
    <property type="entry name" value="TGS_RSH"/>
    <property type="match status" value="1"/>
</dbReference>
<dbReference type="CDD" id="cd05399">
    <property type="entry name" value="NT_Rel-Spo_like"/>
    <property type="match status" value="1"/>
</dbReference>
<dbReference type="PANTHER" id="PTHR21262">
    <property type="entry name" value="GUANOSINE-3',5'-BIS DIPHOSPHATE 3'-PYROPHOSPHOHYDROLASE"/>
    <property type="match status" value="1"/>
</dbReference>
<feature type="domain" description="ACT" evidence="3">
    <location>
        <begin position="658"/>
        <end position="731"/>
    </location>
</feature>
<dbReference type="PROSITE" id="PS51671">
    <property type="entry name" value="ACT"/>
    <property type="match status" value="1"/>
</dbReference>
<dbReference type="Pfam" id="PF13328">
    <property type="entry name" value="HD_4"/>
    <property type="match status" value="1"/>
</dbReference>
<dbReference type="Gene3D" id="3.30.460.10">
    <property type="entry name" value="Beta Polymerase, domain 2"/>
    <property type="match status" value="1"/>
</dbReference>
<dbReference type="SUPFAM" id="SSF55021">
    <property type="entry name" value="ACT-like"/>
    <property type="match status" value="1"/>
</dbReference>
<dbReference type="CDD" id="cd00077">
    <property type="entry name" value="HDc"/>
    <property type="match status" value="1"/>
</dbReference>
<dbReference type="InterPro" id="IPR002912">
    <property type="entry name" value="ACT_dom"/>
</dbReference>
<dbReference type="InterPro" id="IPR012675">
    <property type="entry name" value="Beta-grasp_dom_sf"/>
</dbReference>
<dbReference type="GO" id="GO:0015969">
    <property type="term" value="P:guanosine tetraphosphate metabolic process"/>
    <property type="evidence" value="ECO:0007669"/>
    <property type="project" value="InterPro"/>
</dbReference>
<dbReference type="InterPro" id="IPR043519">
    <property type="entry name" value="NT_sf"/>
</dbReference>
<evidence type="ECO:0000313" key="6">
    <source>
        <dbReference type="EMBL" id="CUV09323.1"/>
    </source>
</evidence>
<reference evidence="6" key="1">
    <citation type="submission" date="2015-10" db="EMBL/GenBank/DDBJ databases">
        <authorList>
            <person name="Gilbert D.G."/>
        </authorList>
    </citation>
    <scope>NUCLEOTIDE SEQUENCE</scope>
</reference>
<dbReference type="PROSITE" id="PS51880">
    <property type="entry name" value="TGS"/>
    <property type="match status" value="1"/>
</dbReference>
<comment type="similarity">
    <text evidence="1">Belongs to the RelA/SpoT family.</text>
</comment>
<keyword evidence="6" id="KW-0808">Transferase</keyword>
<dbReference type="Gene3D" id="3.10.20.30">
    <property type="match status" value="1"/>
</dbReference>
<feature type="domain" description="HD" evidence="4">
    <location>
        <begin position="64"/>
        <end position="163"/>
    </location>
</feature>
<organism evidence="6">
    <name type="scientific">hydrothermal vent metagenome</name>
    <dbReference type="NCBI Taxonomy" id="652676"/>
    <lineage>
        <taxon>unclassified sequences</taxon>
        <taxon>metagenomes</taxon>
        <taxon>ecological metagenomes</taxon>
    </lineage>
</organism>
<dbReference type="InterPro" id="IPR006674">
    <property type="entry name" value="HD_domain"/>
</dbReference>
<keyword evidence="6" id="KW-0418">Kinase</keyword>
<dbReference type="InterPro" id="IPR007685">
    <property type="entry name" value="RelA_SpoT"/>
</dbReference>
<dbReference type="Pfam" id="PF02824">
    <property type="entry name" value="TGS"/>
    <property type="match status" value="1"/>
</dbReference>
<dbReference type="EC" id="2.7.6.5" evidence="6"/>
<evidence type="ECO:0000259" key="3">
    <source>
        <dbReference type="PROSITE" id="PS51671"/>
    </source>
</evidence>
<comment type="pathway">
    <text evidence="2">Purine metabolism.</text>
</comment>